<feature type="compositionally biased region" description="Basic residues" evidence="7">
    <location>
        <begin position="1208"/>
        <end position="1217"/>
    </location>
</feature>
<dbReference type="EMBL" id="JAYKXP010000004">
    <property type="protein sequence ID" value="KAK7058931.1"/>
    <property type="molecule type" value="Genomic_DNA"/>
</dbReference>
<feature type="compositionally biased region" description="Basic and acidic residues" evidence="7">
    <location>
        <begin position="557"/>
        <end position="576"/>
    </location>
</feature>
<dbReference type="PANTHER" id="PTHR46174:SF1">
    <property type="entry name" value="CXXC-TYPE ZINC FINGER PROTEIN 1"/>
    <property type="match status" value="1"/>
</dbReference>
<dbReference type="InterPro" id="IPR019786">
    <property type="entry name" value="Zinc_finger_PHD-type_CS"/>
</dbReference>
<feature type="compositionally biased region" description="Basic and acidic residues" evidence="7">
    <location>
        <begin position="658"/>
        <end position="672"/>
    </location>
</feature>
<dbReference type="CDD" id="cd16039">
    <property type="entry name" value="PHD_SPP1"/>
    <property type="match status" value="1"/>
</dbReference>
<proteinExistence type="predicted"/>
<dbReference type="InterPro" id="IPR001965">
    <property type="entry name" value="Znf_PHD"/>
</dbReference>
<keyword evidence="5" id="KW-0539">Nucleus</keyword>
<dbReference type="SUPFAM" id="SSF57903">
    <property type="entry name" value="FYVE/PHD zinc finger"/>
    <property type="match status" value="1"/>
</dbReference>
<evidence type="ECO:0000256" key="2">
    <source>
        <dbReference type="ARBA" id="ARBA00022723"/>
    </source>
</evidence>
<feature type="compositionally biased region" description="Basic and acidic residues" evidence="7">
    <location>
        <begin position="309"/>
        <end position="318"/>
    </location>
</feature>
<feature type="compositionally biased region" description="Basic residues" evidence="7">
    <location>
        <begin position="753"/>
        <end position="764"/>
    </location>
</feature>
<dbReference type="InterPro" id="IPR037869">
    <property type="entry name" value="Spp1/CFP1"/>
</dbReference>
<organism evidence="9 10">
    <name type="scientific">Paramarasmius palmivorus</name>
    <dbReference type="NCBI Taxonomy" id="297713"/>
    <lineage>
        <taxon>Eukaryota</taxon>
        <taxon>Fungi</taxon>
        <taxon>Dikarya</taxon>
        <taxon>Basidiomycota</taxon>
        <taxon>Agaricomycotina</taxon>
        <taxon>Agaricomycetes</taxon>
        <taxon>Agaricomycetidae</taxon>
        <taxon>Agaricales</taxon>
        <taxon>Marasmiineae</taxon>
        <taxon>Marasmiaceae</taxon>
        <taxon>Paramarasmius</taxon>
    </lineage>
</organism>
<comment type="subcellular location">
    <subcellularLocation>
        <location evidence="1">Nucleus</location>
    </subcellularLocation>
</comment>
<feature type="compositionally biased region" description="Low complexity" evidence="7">
    <location>
        <begin position="825"/>
        <end position="856"/>
    </location>
</feature>
<dbReference type="Proteomes" id="UP001383192">
    <property type="component" value="Unassembled WGS sequence"/>
</dbReference>
<dbReference type="AlphaFoldDB" id="A0AAW0E442"/>
<feature type="compositionally biased region" description="Low complexity" evidence="7">
    <location>
        <begin position="603"/>
        <end position="613"/>
    </location>
</feature>
<evidence type="ECO:0000313" key="9">
    <source>
        <dbReference type="EMBL" id="KAK7058931.1"/>
    </source>
</evidence>
<dbReference type="GO" id="GO:0048188">
    <property type="term" value="C:Set1C/COMPASS complex"/>
    <property type="evidence" value="ECO:0007669"/>
    <property type="project" value="InterPro"/>
</dbReference>
<protein>
    <submittedName>
        <fullName evidence="9">COMPASS (Complex proteins associated with Set1p) component</fullName>
    </submittedName>
</protein>
<feature type="region of interest" description="Disordered" evidence="7">
    <location>
        <begin position="1169"/>
        <end position="1217"/>
    </location>
</feature>
<feature type="compositionally biased region" description="Low complexity" evidence="7">
    <location>
        <begin position="482"/>
        <end position="498"/>
    </location>
</feature>
<feature type="compositionally biased region" description="Polar residues" evidence="7">
    <location>
        <begin position="1183"/>
        <end position="1195"/>
    </location>
</feature>
<feature type="region of interest" description="Disordered" evidence="7">
    <location>
        <begin position="1095"/>
        <end position="1120"/>
    </location>
</feature>
<evidence type="ECO:0000256" key="6">
    <source>
        <dbReference type="PROSITE-ProRule" id="PRU00146"/>
    </source>
</evidence>
<gene>
    <name evidence="9" type="primary">SPP1</name>
    <name evidence="9" type="ORF">VNI00_001555</name>
</gene>
<dbReference type="InterPro" id="IPR011011">
    <property type="entry name" value="Znf_FYVE_PHD"/>
</dbReference>
<feature type="compositionally biased region" description="Pro residues" evidence="7">
    <location>
        <begin position="587"/>
        <end position="598"/>
    </location>
</feature>
<dbReference type="PROSITE" id="PS50016">
    <property type="entry name" value="ZF_PHD_2"/>
    <property type="match status" value="1"/>
</dbReference>
<dbReference type="Pfam" id="PF00628">
    <property type="entry name" value="PHD"/>
    <property type="match status" value="1"/>
</dbReference>
<feature type="compositionally biased region" description="Pro residues" evidence="7">
    <location>
        <begin position="531"/>
        <end position="556"/>
    </location>
</feature>
<feature type="compositionally biased region" description="Basic and acidic residues" evidence="7">
    <location>
        <begin position="75"/>
        <end position="111"/>
    </location>
</feature>
<feature type="compositionally biased region" description="Basic and acidic residues" evidence="7">
    <location>
        <begin position="241"/>
        <end position="251"/>
    </location>
</feature>
<name>A0AAW0E442_9AGAR</name>
<dbReference type="PROSITE" id="PS01359">
    <property type="entry name" value="ZF_PHD_1"/>
    <property type="match status" value="1"/>
</dbReference>
<dbReference type="PANTHER" id="PTHR46174">
    <property type="entry name" value="CXXC-TYPE ZINC FINGER PROTEIN 1"/>
    <property type="match status" value="1"/>
</dbReference>
<feature type="domain" description="PHD-type" evidence="8">
    <location>
        <begin position="871"/>
        <end position="922"/>
    </location>
</feature>
<evidence type="ECO:0000313" key="10">
    <source>
        <dbReference type="Proteomes" id="UP001383192"/>
    </source>
</evidence>
<evidence type="ECO:0000256" key="4">
    <source>
        <dbReference type="ARBA" id="ARBA00022833"/>
    </source>
</evidence>
<keyword evidence="4" id="KW-0862">Zinc</keyword>
<evidence type="ECO:0000259" key="8">
    <source>
        <dbReference type="PROSITE" id="PS50016"/>
    </source>
</evidence>
<evidence type="ECO:0000256" key="7">
    <source>
        <dbReference type="SAM" id="MobiDB-lite"/>
    </source>
</evidence>
<feature type="compositionally biased region" description="Polar residues" evidence="7">
    <location>
        <begin position="133"/>
        <end position="144"/>
    </location>
</feature>
<accession>A0AAW0E442</accession>
<feature type="compositionally biased region" description="Acidic residues" evidence="7">
    <location>
        <begin position="1097"/>
        <end position="1116"/>
    </location>
</feature>
<keyword evidence="10" id="KW-1185">Reference proteome</keyword>
<feature type="compositionally biased region" description="Basic and acidic residues" evidence="7">
    <location>
        <begin position="635"/>
        <end position="649"/>
    </location>
</feature>
<reference evidence="9 10" key="1">
    <citation type="submission" date="2024-01" db="EMBL/GenBank/DDBJ databases">
        <title>A draft genome for a cacao thread blight-causing isolate of Paramarasmius palmivorus.</title>
        <authorList>
            <person name="Baruah I.K."/>
            <person name="Bukari Y."/>
            <person name="Amoako-Attah I."/>
            <person name="Meinhardt L.W."/>
            <person name="Bailey B.A."/>
            <person name="Cohen S.P."/>
        </authorList>
    </citation>
    <scope>NUCLEOTIDE SEQUENCE [LARGE SCALE GENOMIC DNA]</scope>
    <source>
        <strain evidence="9 10">GH-12</strain>
    </source>
</reference>
<feature type="compositionally biased region" description="Low complexity" evidence="7">
    <location>
        <begin position="765"/>
        <end position="788"/>
    </location>
</feature>
<dbReference type="Gene3D" id="2.60.120.650">
    <property type="entry name" value="Cupin"/>
    <property type="match status" value="1"/>
</dbReference>
<feature type="compositionally biased region" description="Polar residues" evidence="7">
    <location>
        <begin position="167"/>
        <end position="190"/>
    </location>
</feature>
<evidence type="ECO:0000256" key="1">
    <source>
        <dbReference type="ARBA" id="ARBA00004123"/>
    </source>
</evidence>
<feature type="compositionally biased region" description="Acidic residues" evidence="7">
    <location>
        <begin position="857"/>
        <end position="867"/>
    </location>
</feature>
<dbReference type="GO" id="GO:0008270">
    <property type="term" value="F:zinc ion binding"/>
    <property type="evidence" value="ECO:0007669"/>
    <property type="project" value="UniProtKB-KW"/>
</dbReference>
<feature type="compositionally biased region" description="Low complexity" evidence="7">
    <location>
        <begin position="112"/>
        <end position="121"/>
    </location>
</feature>
<feature type="region of interest" description="Disordered" evidence="7">
    <location>
        <begin position="1"/>
        <end position="867"/>
    </location>
</feature>
<dbReference type="GO" id="GO:0045893">
    <property type="term" value="P:positive regulation of DNA-templated transcription"/>
    <property type="evidence" value="ECO:0007669"/>
    <property type="project" value="TreeGrafter"/>
</dbReference>
<evidence type="ECO:0000256" key="5">
    <source>
        <dbReference type="ARBA" id="ARBA00023242"/>
    </source>
</evidence>
<keyword evidence="2" id="KW-0479">Metal-binding</keyword>
<evidence type="ECO:0000256" key="3">
    <source>
        <dbReference type="ARBA" id="ARBA00022771"/>
    </source>
</evidence>
<keyword evidence="3 6" id="KW-0863">Zinc-finger</keyword>
<comment type="caution">
    <text evidence="9">The sequence shown here is derived from an EMBL/GenBank/DDBJ whole genome shotgun (WGS) entry which is preliminary data.</text>
</comment>
<dbReference type="InterPro" id="IPR019787">
    <property type="entry name" value="Znf_PHD-finger"/>
</dbReference>
<feature type="compositionally biased region" description="Low complexity" evidence="7">
    <location>
        <begin position="19"/>
        <end position="36"/>
    </location>
</feature>
<dbReference type="SMART" id="SM00249">
    <property type="entry name" value="PHD"/>
    <property type="match status" value="1"/>
</dbReference>
<feature type="compositionally biased region" description="Basic and acidic residues" evidence="7">
    <location>
        <begin position="408"/>
        <end position="433"/>
    </location>
</feature>
<feature type="compositionally biased region" description="Basic and acidic residues" evidence="7">
    <location>
        <begin position="696"/>
        <end position="706"/>
    </location>
</feature>
<sequence>MNISSLLCSEDPPKIVPEPQQQQQQQPSSSSSPSSSTGSKLNLEALVHAADQERRRLQSPEVAYSYPSSTATNDRLNDRQVEWEKEREREEQSRERERERDRKREEAHRQQELVFQRQLQQRQHHREAILSYPTRSPHSDTLSPPLSRPRGVAILDPPHQLPPSVEQIASTSSQRSRLVSPTSYSPPLSRSSRDPVHVPLHSSPYPHIHARHEDHHADDIYSNTSTTKKRRHSDNLSPPDVDSRIRKERELMAPSSLGFGGIPPSTAPHSDSITVNRRKPGSSGYSYDPVHDQDPPSNRTEFPATEENITQRDRERPKNSIGFLTGGHPPPQPPHQHSHQQLPSHTLSPQTLSHHRPPSREHLQPHHRVVSPASGSAGRRSPQPPLPPRSPSSHSHTHGRRSPPGSRVGRELAARHHDQDMALDRVKAERRESSALPPTPVLPTSTTPSFIKAQSVEPPRLTVQPAEPLVPHVPRKEQPQISLGPPASAASSSTLEPPSLEKKKKSRSRTSNEVVVRREDFSPRHVSKPSTPVPPPVSVAPPPISPPSHLPPPPPKSTEEDAHEWFLDQFGDDSHASTKTRSKRPRSPSPPPTSPSPPRRVSKSTSKSKSSSPAFAIEPHDAATALEQELLQDTAKNDNVTHDHDNDHDMDVDELVEEALRDPEEEKEKPMEVDVEDELLSLVDDRPRMSISEMVKGNKREKDKVESPVASTSPKFRSPSVGGRAPSDRDSMPPPAAPPAGKEKTSVQASQAGKKKKAAPKPKGRGAAAAATSAAAAAAPTPVAPAETAKPRGKPGPKPKPRDRDGNIIRSSGTSTPTPAPPPAKAGKGTPPVGRASAAAAAERSRSASALPTEPQDAAEEPEAEEEDDDKLYCVCKTRYDEDKSMIACDSCDEWYHTQCVDMPDHLVDLVDQFVCPVCVAKHPERKLQTTYKPRCLSGLLQNDPDSPKACHKPARAYSKYCSDECGMKNISKRVDTYLRQGGDKQKLWKAVKNAEKREGLVRVVSEDATVKEVKPKKTSEREVERLNGFLDDINRVREELKKGMEIILWRERLVRLAMERADRVEECGWDQRLCFSDEDWADYGNGVLESYVVKEEGEDDDEDKMDTTPDGDAEGGEWWCRGDPHCGRHAGWQGLRAKDVAKEKEKKDDALAKLTAKEREIRKYIENMIDKDEEAEPPAPLKTSNKQQHVSTGTTKRKINGDAPANKKGKKRKAPT</sequence>